<evidence type="ECO:0000256" key="1">
    <source>
        <dbReference type="ARBA" id="ARBA00007689"/>
    </source>
</evidence>
<dbReference type="Proteomes" id="UP001262754">
    <property type="component" value="Unassembled WGS sequence"/>
</dbReference>
<feature type="domain" description="YCII-related" evidence="2">
    <location>
        <begin position="1"/>
        <end position="111"/>
    </location>
</feature>
<protein>
    <recommendedName>
        <fullName evidence="2">YCII-related domain-containing protein</fullName>
    </recommendedName>
</protein>
<dbReference type="InterPro" id="IPR011008">
    <property type="entry name" value="Dimeric_a/b-barrel"/>
</dbReference>
<dbReference type="SUPFAM" id="SSF54909">
    <property type="entry name" value="Dimeric alpha+beta barrel"/>
    <property type="match status" value="1"/>
</dbReference>
<dbReference type="Pfam" id="PF03795">
    <property type="entry name" value="YCII"/>
    <property type="match status" value="1"/>
</dbReference>
<dbReference type="RefSeq" id="WP_056761199.1">
    <property type="nucleotide sequence ID" value="NZ_BMLD01000011.1"/>
</dbReference>
<evidence type="ECO:0000313" key="3">
    <source>
        <dbReference type="EMBL" id="MDR6533813.1"/>
    </source>
</evidence>
<dbReference type="EMBL" id="JAVDRL010000015">
    <property type="protein sequence ID" value="MDR6533813.1"/>
    <property type="molecule type" value="Genomic_DNA"/>
</dbReference>
<sequence length="123" mass="13311">MLYMLLCYNNETEVLGWTPEQDAAVMGRLSVVHDRLVAEGKMGPSGRLQGTTAAKTLVKTEAPFVVDGPYAETKEQFLGFYTLDVADMDEALDIARELGVANPGGAYEVRPMRLYLPGAIAAA</sequence>
<dbReference type="PANTHER" id="PTHR35174:SF3">
    <property type="entry name" value="BLL7171 PROTEIN"/>
    <property type="match status" value="1"/>
</dbReference>
<dbReference type="PANTHER" id="PTHR35174">
    <property type="entry name" value="BLL7171 PROTEIN-RELATED"/>
    <property type="match status" value="1"/>
</dbReference>
<dbReference type="InterPro" id="IPR005545">
    <property type="entry name" value="YCII"/>
</dbReference>
<gene>
    <name evidence="3" type="ORF">J2800_004583</name>
</gene>
<comment type="caution">
    <text evidence="3">The sequence shown here is derived from an EMBL/GenBank/DDBJ whole genome shotgun (WGS) entry which is preliminary data.</text>
</comment>
<name>A0ABU1N5V7_9CAUL</name>
<evidence type="ECO:0000313" key="4">
    <source>
        <dbReference type="Proteomes" id="UP001262754"/>
    </source>
</evidence>
<keyword evidence="4" id="KW-1185">Reference proteome</keyword>
<proteinExistence type="inferred from homology"/>
<comment type="similarity">
    <text evidence="1">Belongs to the YciI family.</text>
</comment>
<evidence type="ECO:0000259" key="2">
    <source>
        <dbReference type="Pfam" id="PF03795"/>
    </source>
</evidence>
<organism evidence="3 4">
    <name type="scientific">Caulobacter rhizosphaerae</name>
    <dbReference type="NCBI Taxonomy" id="2010972"/>
    <lineage>
        <taxon>Bacteria</taxon>
        <taxon>Pseudomonadati</taxon>
        <taxon>Pseudomonadota</taxon>
        <taxon>Alphaproteobacteria</taxon>
        <taxon>Caulobacterales</taxon>
        <taxon>Caulobacteraceae</taxon>
        <taxon>Caulobacter</taxon>
    </lineage>
</organism>
<dbReference type="Gene3D" id="3.30.70.1060">
    <property type="entry name" value="Dimeric alpha+beta barrel"/>
    <property type="match status" value="1"/>
</dbReference>
<accession>A0ABU1N5V7</accession>
<reference evidence="3 4" key="1">
    <citation type="submission" date="2023-07" db="EMBL/GenBank/DDBJ databases">
        <title>Sorghum-associated microbial communities from plants grown in Nebraska, USA.</title>
        <authorList>
            <person name="Schachtman D."/>
        </authorList>
    </citation>
    <scope>NUCLEOTIDE SEQUENCE [LARGE SCALE GENOMIC DNA]</scope>
    <source>
        <strain evidence="3 4">DS2154</strain>
    </source>
</reference>